<feature type="domain" description="Alpha/beta hydrolase fold-3" evidence="1">
    <location>
        <begin position="2"/>
        <end position="132"/>
    </location>
</feature>
<evidence type="ECO:0000259" key="1">
    <source>
        <dbReference type="Pfam" id="PF07859"/>
    </source>
</evidence>
<comment type="caution">
    <text evidence="2">The sequence shown here is derived from an EMBL/GenBank/DDBJ whole genome shotgun (WGS) entry which is preliminary data.</text>
</comment>
<dbReference type="PANTHER" id="PTHR23025">
    <property type="entry name" value="TRIACYLGLYCEROL LIPASE"/>
    <property type="match status" value="1"/>
</dbReference>
<dbReference type="GO" id="GO:0019433">
    <property type="term" value="P:triglyceride catabolic process"/>
    <property type="evidence" value="ECO:0007669"/>
    <property type="project" value="TreeGrafter"/>
</dbReference>
<evidence type="ECO:0000313" key="3">
    <source>
        <dbReference type="Proteomes" id="UP000245488"/>
    </source>
</evidence>
<dbReference type="EMBL" id="NXNG01000001">
    <property type="protein sequence ID" value="PWT27556.1"/>
    <property type="molecule type" value="Genomic_DNA"/>
</dbReference>
<keyword evidence="3" id="KW-1185">Reference proteome</keyword>
<dbReference type="GO" id="GO:0004806">
    <property type="term" value="F:triacylglycerol lipase activity"/>
    <property type="evidence" value="ECO:0007669"/>
    <property type="project" value="TreeGrafter"/>
</dbReference>
<dbReference type="Proteomes" id="UP000245488">
    <property type="component" value="Chromosome"/>
</dbReference>
<dbReference type="Pfam" id="PF07859">
    <property type="entry name" value="Abhydrolase_3"/>
    <property type="match status" value="1"/>
</dbReference>
<reference evidence="2 3" key="1">
    <citation type="submission" date="2017-09" db="EMBL/GenBank/DDBJ databases">
        <title>High-quality draft genome sequence of Butyrivibrio fibrisolvens INBov1, isolated from cow rumen.</title>
        <authorList>
            <person name="Rodriguez Hernaez J."/>
            <person name="Rivarola M."/>
            <person name="Paniego N."/>
            <person name="Cravero S."/>
            <person name="Ceron Cucchi M."/>
            <person name="Martinez M.C."/>
        </authorList>
    </citation>
    <scope>NUCLEOTIDE SEQUENCE [LARGE SCALE GENOMIC DNA]</scope>
    <source>
        <strain evidence="2 3">INBov1</strain>
    </source>
</reference>
<dbReference type="InterPro" id="IPR013094">
    <property type="entry name" value="AB_hydrolase_3"/>
</dbReference>
<sequence length="162" mass="18312">MTGDSAGATLVGEVFFMLKDNKLTLPIGTLMVYPALDRRVNTQSMRKFVDTPVLNSRTSKMFWDEYLKGAVPEKKEYASPLEARSFDQFPRTYIEVAEFDSLHDDGVLLADRLREEKIPVEFHEVKGSCHGYEVALGSRIVKDALDRRISWIQAVYASVSSS</sequence>
<protein>
    <recommendedName>
        <fullName evidence="1">Alpha/beta hydrolase fold-3 domain-containing protein</fullName>
    </recommendedName>
</protein>
<evidence type="ECO:0000313" key="2">
    <source>
        <dbReference type="EMBL" id="PWT27556.1"/>
    </source>
</evidence>
<dbReference type="AlphaFoldDB" id="A0A317G2K8"/>
<accession>A0A317G2K8</accession>
<gene>
    <name evidence="2" type="ORF">CPT75_10860</name>
</gene>
<name>A0A317G2K8_BUTFI</name>
<dbReference type="Gene3D" id="3.40.50.1820">
    <property type="entry name" value="alpha/beta hydrolase"/>
    <property type="match status" value="1"/>
</dbReference>
<proteinExistence type="predicted"/>
<dbReference type="GO" id="GO:0005829">
    <property type="term" value="C:cytosol"/>
    <property type="evidence" value="ECO:0007669"/>
    <property type="project" value="TreeGrafter"/>
</dbReference>
<dbReference type="GO" id="GO:0004771">
    <property type="term" value="F:sterol ester esterase activity"/>
    <property type="evidence" value="ECO:0007669"/>
    <property type="project" value="TreeGrafter"/>
</dbReference>
<dbReference type="RefSeq" id="WP_110072986.1">
    <property type="nucleotide sequence ID" value="NZ_CM009896.1"/>
</dbReference>
<organism evidence="2 3">
    <name type="scientific">Butyrivibrio fibrisolvens</name>
    <dbReference type="NCBI Taxonomy" id="831"/>
    <lineage>
        <taxon>Bacteria</taxon>
        <taxon>Bacillati</taxon>
        <taxon>Bacillota</taxon>
        <taxon>Clostridia</taxon>
        <taxon>Lachnospirales</taxon>
        <taxon>Lachnospiraceae</taxon>
        <taxon>Butyrivibrio</taxon>
    </lineage>
</organism>
<dbReference type="SUPFAM" id="SSF53474">
    <property type="entry name" value="alpha/beta-Hydrolases"/>
    <property type="match status" value="1"/>
</dbReference>
<dbReference type="InterPro" id="IPR029058">
    <property type="entry name" value="AB_hydrolase_fold"/>
</dbReference>
<dbReference type="PANTHER" id="PTHR23025:SF3">
    <property type="entry name" value="HORMONE-SENSITIVE LIPASE"/>
    <property type="match status" value="1"/>
</dbReference>